<dbReference type="Proteomes" id="UP001300672">
    <property type="component" value="Chromosome"/>
</dbReference>
<evidence type="ECO:0000259" key="1">
    <source>
        <dbReference type="Pfam" id="PF04480"/>
    </source>
</evidence>
<proteinExistence type="predicted"/>
<dbReference type="SUPFAM" id="SSF52980">
    <property type="entry name" value="Restriction endonuclease-like"/>
    <property type="match status" value="1"/>
</dbReference>
<feature type="domain" description="DUF559" evidence="1">
    <location>
        <begin position="15"/>
        <end position="119"/>
    </location>
</feature>
<dbReference type="KEGG" id="tdu:QJT80_11460"/>
<name>A0AA95H480_9GAMM</name>
<evidence type="ECO:0000313" key="2">
    <source>
        <dbReference type="EMBL" id="WGZ90110.1"/>
    </source>
</evidence>
<dbReference type="EMBL" id="CP124755">
    <property type="protein sequence ID" value="WGZ90110.1"/>
    <property type="molecule type" value="Genomic_DNA"/>
</dbReference>
<dbReference type="InterPro" id="IPR047216">
    <property type="entry name" value="Endonuclease_DUF559_bact"/>
</dbReference>
<dbReference type="Gene3D" id="3.40.960.10">
    <property type="entry name" value="VSR Endonuclease"/>
    <property type="match status" value="1"/>
</dbReference>
<keyword evidence="2" id="KW-0540">Nuclease</keyword>
<dbReference type="Pfam" id="PF04480">
    <property type="entry name" value="DUF559"/>
    <property type="match status" value="1"/>
</dbReference>
<reference evidence="2" key="1">
    <citation type="journal article" date="2023" name="Int. J. Mol. Sci.">
        <title>Metagenomics Revealed a New Genus 'Candidatus Thiocaldithrix dubininis' gen. nov., sp. nov. and a New Species 'Candidatus Thiothrix putei' sp. nov. in the Family Thiotrichaceae, Some Members of Which Have Traits of Both Na+- and H+-Motive Energetics.</title>
        <authorList>
            <person name="Ravin N.V."/>
            <person name="Muntyan M.S."/>
            <person name="Smolyakov D.D."/>
            <person name="Rudenko T.S."/>
            <person name="Beletsky A.V."/>
            <person name="Mardanov A.V."/>
            <person name="Grabovich M.Y."/>
        </authorList>
    </citation>
    <scope>NUCLEOTIDE SEQUENCE</scope>
    <source>
        <strain evidence="2">GKL-01</strain>
    </source>
</reference>
<keyword evidence="2" id="KW-0255">Endonuclease</keyword>
<accession>A0AA95H480</accession>
<protein>
    <submittedName>
        <fullName evidence="2">Endonuclease domain-containing protein</fullName>
    </submittedName>
</protein>
<gene>
    <name evidence="2" type="ORF">QJT80_11460</name>
</gene>
<organism evidence="2">
    <name type="scientific">Candidatus Thiocaldithrix dubininis</name>
    <dbReference type="NCBI Taxonomy" id="3080823"/>
    <lineage>
        <taxon>Bacteria</taxon>
        <taxon>Pseudomonadati</taxon>
        <taxon>Pseudomonadota</taxon>
        <taxon>Gammaproteobacteria</taxon>
        <taxon>Thiotrichales</taxon>
        <taxon>Thiotrichaceae</taxon>
        <taxon>Candidatus Thiocaldithrix</taxon>
    </lineage>
</organism>
<dbReference type="InterPro" id="IPR011335">
    <property type="entry name" value="Restrct_endonuc-II-like"/>
</dbReference>
<dbReference type="CDD" id="cd01038">
    <property type="entry name" value="Endonuclease_DUF559"/>
    <property type="match status" value="1"/>
</dbReference>
<dbReference type="GO" id="GO:0004519">
    <property type="term" value="F:endonuclease activity"/>
    <property type="evidence" value="ECO:0007669"/>
    <property type="project" value="UniProtKB-KW"/>
</dbReference>
<dbReference type="PANTHER" id="PTHR38590:SF1">
    <property type="entry name" value="BLL0828 PROTEIN"/>
    <property type="match status" value="1"/>
</dbReference>
<dbReference type="InterPro" id="IPR007569">
    <property type="entry name" value="DUF559"/>
</dbReference>
<reference evidence="2" key="2">
    <citation type="submission" date="2023-04" db="EMBL/GenBank/DDBJ databases">
        <authorList>
            <person name="Beletskiy A.V."/>
            <person name="Mardanov A.V."/>
            <person name="Ravin N.V."/>
        </authorList>
    </citation>
    <scope>NUCLEOTIDE SEQUENCE</scope>
    <source>
        <strain evidence="2">GKL-01</strain>
    </source>
</reference>
<dbReference type="PANTHER" id="PTHR38590">
    <property type="entry name" value="BLL0828 PROTEIN"/>
    <property type="match status" value="1"/>
</dbReference>
<keyword evidence="2" id="KW-0378">Hydrolase</keyword>
<sequence>MNNRSFQPYNPALVALARANRSKPTPAEKAMWLTILRRRQLVGFKFLRQKPIDGYIVDFYCAALGLVIEIDGNSHADKADYDAERTRILNTYGLWVIRYTNNDVLQNPSGVYQTLIEQIQQRLGMDVCPLP</sequence>
<dbReference type="AlphaFoldDB" id="A0AA95H480"/>